<evidence type="ECO:0000313" key="1">
    <source>
        <dbReference type="EMBL" id="HHI49109.1"/>
    </source>
</evidence>
<comment type="caution">
    <text evidence="1">The sequence shown here is derived from an EMBL/GenBank/DDBJ whole genome shotgun (WGS) entry which is preliminary data.</text>
</comment>
<dbReference type="AlphaFoldDB" id="A0A7J3UZU8"/>
<reference evidence="1" key="1">
    <citation type="journal article" date="2020" name="mSystems">
        <title>Genome- and Community-Level Interaction Insights into Carbon Utilization and Element Cycling Functions of Hydrothermarchaeota in Hydrothermal Sediment.</title>
        <authorList>
            <person name="Zhou Z."/>
            <person name="Liu Y."/>
            <person name="Xu W."/>
            <person name="Pan J."/>
            <person name="Luo Z.H."/>
            <person name="Li M."/>
        </authorList>
    </citation>
    <scope>NUCLEOTIDE SEQUENCE [LARGE SCALE GENOMIC DNA]</scope>
    <source>
        <strain evidence="1">SpSt-1038</strain>
    </source>
</reference>
<dbReference type="EMBL" id="DRVT01000036">
    <property type="protein sequence ID" value="HHI49109.1"/>
    <property type="molecule type" value="Genomic_DNA"/>
</dbReference>
<organism evidence="1">
    <name type="scientific">Candidatus Methanosuratincola petrocarbonis</name>
    <name type="common">ex Vanwonterghem et al. 2016</name>
    <dbReference type="NCBI Taxonomy" id="1867261"/>
    <lineage>
        <taxon>Archaea</taxon>
        <taxon>Thermoproteota</taxon>
        <taxon>Methanosuratincolia</taxon>
        <taxon>Candidatus Methanomethylicales</taxon>
        <taxon>Candidatus Methanomethylicaceae</taxon>
        <taxon>Candidatus Methanosuratincola (ex Vanwonterghem et al. 2016)</taxon>
    </lineage>
</organism>
<gene>
    <name evidence="1" type="ORF">ENL91_02945</name>
</gene>
<proteinExistence type="predicted"/>
<accession>A0A7J3UZU8</accession>
<name>A0A7J3UZU8_9CREN</name>
<protein>
    <submittedName>
        <fullName evidence="1">Uncharacterized protein</fullName>
    </submittedName>
</protein>
<sequence>MDKSHGVDDHMASERRKTFVAREDLLKAISEIARENGKSLYETVNEIFETVISFQKSGIKMQDAMEACIKLKKFKESGYVLCLENLWNEINLLAYHACPAEVLESWRTSGMWLAKRHSTKNAQNPLESIQSELKSSIWNASEFVMREDGGSIYLELINPRLSKEHSNIMLAFFEGVISGLGFEVSEKESQIGGLRIVGRKV</sequence>